<dbReference type="AlphaFoldDB" id="A0A8T6R9T9"/>
<dbReference type="PANTHER" id="PTHR35797">
    <property type="entry name" value="PROTEASE-RELATED"/>
    <property type="match status" value="1"/>
</dbReference>
<feature type="transmembrane region" description="Helical" evidence="2">
    <location>
        <begin position="42"/>
        <end position="62"/>
    </location>
</feature>
<gene>
    <name evidence="4" type="ORF">EPD83_013205</name>
</gene>
<feature type="non-terminal residue" evidence="4">
    <location>
        <position position="1"/>
    </location>
</feature>
<feature type="transmembrane region" description="Helical" evidence="2">
    <location>
        <begin position="69"/>
        <end position="91"/>
    </location>
</feature>
<name>A0A8T6R9T9_9MICO</name>
<comment type="caution">
    <text evidence="4">The sequence shown here is derived from an EMBL/GenBank/DDBJ whole genome shotgun (WGS) entry which is preliminary data.</text>
</comment>
<evidence type="ECO:0000313" key="5">
    <source>
        <dbReference type="Proteomes" id="UP000287866"/>
    </source>
</evidence>
<dbReference type="Pfam" id="PF02517">
    <property type="entry name" value="Rce1-like"/>
    <property type="match status" value="1"/>
</dbReference>
<feature type="transmembrane region" description="Helical" evidence="2">
    <location>
        <begin position="12"/>
        <end position="30"/>
    </location>
</feature>
<dbReference type="EMBL" id="SAYU02000044">
    <property type="protein sequence ID" value="NHA69001.1"/>
    <property type="molecule type" value="Genomic_DNA"/>
</dbReference>
<evidence type="ECO:0000256" key="1">
    <source>
        <dbReference type="SAM" id="MobiDB-lite"/>
    </source>
</evidence>
<reference evidence="4" key="1">
    <citation type="submission" date="2020-03" db="EMBL/GenBank/DDBJ databases">
        <title>Phycicoccus flavus sp. nov., a novel endophytic actinobacterium isolated from branch of Kandelia candel.</title>
        <authorList>
            <person name="Tuo L."/>
        </authorList>
    </citation>
    <scope>NUCLEOTIDE SEQUENCE</scope>
    <source>
        <strain evidence="4">CMS6Z-2</strain>
    </source>
</reference>
<organism evidence="4 5">
    <name type="scientific">Phycicoccus flavus</name>
    <dbReference type="NCBI Taxonomy" id="2502783"/>
    <lineage>
        <taxon>Bacteria</taxon>
        <taxon>Bacillati</taxon>
        <taxon>Actinomycetota</taxon>
        <taxon>Actinomycetes</taxon>
        <taxon>Micrococcales</taxon>
        <taxon>Intrasporangiaceae</taxon>
        <taxon>Phycicoccus</taxon>
    </lineage>
</organism>
<dbReference type="GO" id="GO:0004175">
    <property type="term" value="F:endopeptidase activity"/>
    <property type="evidence" value="ECO:0007669"/>
    <property type="project" value="UniProtKB-ARBA"/>
</dbReference>
<protein>
    <submittedName>
        <fullName evidence="4">CPBP family intramembrane metalloprotease</fullName>
    </submittedName>
</protein>
<sequence>LPRLQTVTGPRRGAVLTGALHGGIHLPLILLATTYDTDGPRWSAAVGAVLTITGAGVVYAWLRGRSGSLWPVALAHGTANTVFDVAAVAVVPTGAGGLALVAGETGVATWLVCGLAAAVLLSRSPVWDRPAARPSPAPAAAAGSDRAPAGV</sequence>
<proteinExistence type="predicted"/>
<dbReference type="RefSeq" id="WP_165566690.1">
    <property type="nucleotide sequence ID" value="NZ_SAYU02000044.1"/>
</dbReference>
<feature type="domain" description="CAAX prenyl protease 2/Lysostaphin resistance protein A-like" evidence="3">
    <location>
        <begin position="2"/>
        <end position="82"/>
    </location>
</feature>
<dbReference type="Proteomes" id="UP000287866">
    <property type="component" value="Unassembled WGS sequence"/>
</dbReference>
<keyword evidence="2" id="KW-1133">Transmembrane helix</keyword>
<dbReference type="InterPro" id="IPR003675">
    <property type="entry name" value="Rce1/LyrA-like_dom"/>
</dbReference>
<dbReference type="GO" id="GO:0080120">
    <property type="term" value="P:CAAX-box protein maturation"/>
    <property type="evidence" value="ECO:0007669"/>
    <property type="project" value="UniProtKB-ARBA"/>
</dbReference>
<evidence type="ECO:0000313" key="4">
    <source>
        <dbReference type="EMBL" id="NHA69001.1"/>
    </source>
</evidence>
<keyword evidence="2" id="KW-0812">Transmembrane</keyword>
<keyword evidence="4" id="KW-0482">Metalloprotease</keyword>
<evidence type="ECO:0000259" key="3">
    <source>
        <dbReference type="Pfam" id="PF02517"/>
    </source>
</evidence>
<keyword evidence="2" id="KW-0472">Membrane</keyword>
<keyword evidence="5" id="KW-1185">Reference proteome</keyword>
<dbReference type="GO" id="GO:0008237">
    <property type="term" value="F:metallopeptidase activity"/>
    <property type="evidence" value="ECO:0007669"/>
    <property type="project" value="UniProtKB-KW"/>
</dbReference>
<dbReference type="InterPro" id="IPR042150">
    <property type="entry name" value="MmRce1-like"/>
</dbReference>
<accession>A0A8T6R9T9</accession>
<keyword evidence="4" id="KW-0645">Protease</keyword>
<feature type="region of interest" description="Disordered" evidence="1">
    <location>
        <begin position="128"/>
        <end position="151"/>
    </location>
</feature>
<feature type="transmembrane region" description="Helical" evidence="2">
    <location>
        <begin position="97"/>
        <end position="121"/>
    </location>
</feature>
<dbReference type="PANTHER" id="PTHR35797:SF1">
    <property type="entry name" value="PROTEASE"/>
    <property type="match status" value="1"/>
</dbReference>
<evidence type="ECO:0000256" key="2">
    <source>
        <dbReference type="SAM" id="Phobius"/>
    </source>
</evidence>
<keyword evidence="4" id="KW-0378">Hydrolase</keyword>